<keyword evidence="5 6" id="KW-0472">Membrane</keyword>
<keyword evidence="4 6" id="KW-1133">Transmembrane helix</keyword>
<dbReference type="EMBL" id="BLJE01000010">
    <property type="protein sequence ID" value="GFE67296.1"/>
    <property type="molecule type" value="Genomic_DNA"/>
</dbReference>
<dbReference type="GO" id="GO:0005886">
    <property type="term" value="C:plasma membrane"/>
    <property type="evidence" value="ECO:0007669"/>
    <property type="project" value="UniProtKB-SubCell"/>
</dbReference>
<feature type="transmembrane region" description="Helical" evidence="6">
    <location>
        <begin position="268"/>
        <end position="286"/>
    </location>
</feature>
<dbReference type="Gene3D" id="1.20.1250.20">
    <property type="entry name" value="MFS general substrate transporter like domains"/>
    <property type="match status" value="1"/>
</dbReference>
<feature type="transmembrane region" description="Helical" evidence="6">
    <location>
        <begin position="323"/>
        <end position="343"/>
    </location>
</feature>
<dbReference type="SUPFAM" id="SSF103473">
    <property type="entry name" value="MFS general substrate transporter"/>
    <property type="match status" value="1"/>
</dbReference>
<evidence type="ECO:0000256" key="6">
    <source>
        <dbReference type="SAM" id="Phobius"/>
    </source>
</evidence>
<organism evidence="7 8">
    <name type="scientific">Litoreibacter roseus</name>
    <dbReference type="NCBI Taxonomy" id="2601869"/>
    <lineage>
        <taxon>Bacteria</taxon>
        <taxon>Pseudomonadati</taxon>
        <taxon>Pseudomonadota</taxon>
        <taxon>Alphaproteobacteria</taxon>
        <taxon>Rhodobacterales</taxon>
        <taxon>Roseobacteraceae</taxon>
        <taxon>Litoreibacter</taxon>
    </lineage>
</organism>
<reference evidence="7 8" key="1">
    <citation type="submission" date="2019-12" db="EMBL/GenBank/DDBJ databases">
        <title>Litoreibacter badius sp. nov., a novel bacteriochlorophyll a-containing bacterium in the genus Litoreibacter.</title>
        <authorList>
            <person name="Kanamuro M."/>
            <person name="Takabe Y."/>
            <person name="Mori K."/>
            <person name="Takaichi S."/>
            <person name="Hanada S."/>
        </authorList>
    </citation>
    <scope>NUCLEOTIDE SEQUENCE [LARGE SCALE GENOMIC DNA]</scope>
    <source>
        <strain evidence="7 8">K6</strain>
    </source>
</reference>
<evidence type="ECO:0000256" key="2">
    <source>
        <dbReference type="ARBA" id="ARBA00022475"/>
    </source>
</evidence>
<dbReference type="PANTHER" id="PTHR23513">
    <property type="entry name" value="INTEGRAL MEMBRANE EFFLUX PROTEIN-RELATED"/>
    <property type="match status" value="1"/>
</dbReference>
<keyword evidence="3 6" id="KW-0812">Transmembrane</keyword>
<feature type="transmembrane region" description="Helical" evidence="6">
    <location>
        <begin position="349"/>
        <end position="369"/>
    </location>
</feature>
<sequence length="380" mass="41297">MLSGSFRAFQNAFILPFVSWQVYLSSDSVAAVAYTIALGQLVILITSRLTKRLIRPDHAASIVAAFDLFRFLVLVVYSVLPRELQIMALPVVFCVNTGFYVPISVSMKVLSKMDVLDKHLHLFNVLLGNLRIAAMLIGGLSAGLVIAHLGAFGQSLTVATIGLLPLLCSAVYIYLARGTGGIPANAALTVSADFSLAKLKPHLRLLLIWVLIADSFIILFDVYFPVFADRVFAGDTRLFGLADFSVGIGGIIGGHVGWLFIKYLNQRTLGLMVVAFLAVFFALKFVTFPITFIVAVALIGLTYEVSVVLLSQIQKETPREHQAAMHSTFYTINSLMVIALVLLNQLAGVTASALIVFGIVLVLGTMTVMRPRQATFERAP</sequence>
<gene>
    <name evidence="7" type="ORF">KIN_43700</name>
</gene>
<dbReference type="InterPro" id="IPR036259">
    <property type="entry name" value="MFS_trans_sf"/>
</dbReference>
<name>A0A6N6JLW2_9RHOB</name>
<feature type="transmembrane region" description="Helical" evidence="6">
    <location>
        <begin position="205"/>
        <end position="226"/>
    </location>
</feature>
<comment type="caution">
    <text evidence="7">The sequence shown here is derived from an EMBL/GenBank/DDBJ whole genome shotgun (WGS) entry which is preliminary data.</text>
</comment>
<accession>A0A6N6JLW2</accession>
<evidence type="ECO:0000256" key="5">
    <source>
        <dbReference type="ARBA" id="ARBA00023136"/>
    </source>
</evidence>
<evidence type="ECO:0008006" key="9">
    <source>
        <dbReference type="Google" id="ProtNLM"/>
    </source>
</evidence>
<protein>
    <recommendedName>
        <fullName evidence="9">MFS transporter</fullName>
    </recommendedName>
</protein>
<dbReference type="AlphaFoldDB" id="A0A6N6JLW2"/>
<evidence type="ECO:0000256" key="4">
    <source>
        <dbReference type="ARBA" id="ARBA00022989"/>
    </source>
</evidence>
<feature type="transmembrane region" description="Helical" evidence="6">
    <location>
        <begin position="86"/>
        <end position="110"/>
    </location>
</feature>
<feature type="transmembrane region" description="Helical" evidence="6">
    <location>
        <begin position="238"/>
        <end position="261"/>
    </location>
</feature>
<dbReference type="PANTHER" id="PTHR23513:SF6">
    <property type="entry name" value="MAJOR FACILITATOR SUPERFAMILY ASSOCIATED DOMAIN-CONTAINING PROTEIN"/>
    <property type="match status" value="1"/>
</dbReference>
<evidence type="ECO:0000313" key="7">
    <source>
        <dbReference type="EMBL" id="GFE67296.1"/>
    </source>
</evidence>
<evidence type="ECO:0000256" key="1">
    <source>
        <dbReference type="ARBA" id="ARBA00004651"/>
    </source>
</evidence>
<feature type="transmembrane region" description="Helical" evidence="6">
    <location>
        <begin position="155"/>
        <end position="175"/>
    </location>
</feature>
<feature type="transmembrane region" description="Helical" evidence="6">
    <location>
        <begin position="28"/>
        <end position="47"/>
    </location>
</feature>
<keyword evidence="2" id="KW-1003">Cell membrane</keyword>
<dbReference type="Proteomes" id="UP000436822">
    <property type="component" value="Unassembled WGS sequence"/>
</dbReference>
<comment type="subcellular location">
    <subcellularLocation>
        <location evidence="1">Cell membrane</location>
        <topology evidence="1">Multi-pass membrane protein</topology>
    </subcellularLocation>
</comment>
<feature type="transmembrane region" description="Helical" evidence="6">
    <location>
        <begin position="59"/>
        <end position="80"/>
    </location>
</feature>
<keyword evidence="8" id="KW-1185">Reference proteome</keyword>
<evidence type="ECO:0000313" key="8">
    <source>
        <dbReference type="Proteomes" id="UP000436822"/>
    </source>
</evidence>
<feature type="transmembrane region" description="Helical" evidence="6">
    <location>
        <begin position="292"/>
        <end position="311"/>
    </location>
</feature>
<evidence type="ECO:0000256" key="3">
    <source>
        <dbReference type="ARBA" id="ARBA00022692"/>
    </source>
</evidence>
<feature type="transmembrane region" description="Helical" evidence="6">
    <location>
        <begin position="122"/>
        <end position="149"/>
    </location>
</feature>
<proteinExistence type="predicted"/>